<name>A0A6A5ZF95_9PLEO</name>
<sequence length="379" mass="42352">MTRNFAALKTAATAFVSKPANPVRARLPKLARAPNKSAPDSTKRQPTRTTERKVSRENRRCPWKEPAAPRVTGPVKKTMVAKVKPAVATIKQLGVRIVRRLNFKKGYVVPTVIKKHVCFIPTPPGVDAKSTRKYSQASYAHRVFDPPSPKSTAQSVTQPVDAELQPPTTPAHAQLDTPCEPPAAQKEGQPLMKHAAVLQPPPTPTMNGSFFQNFVDLNRNFAAFKAHMMHEQEELSPRQSSASSTLSFDPEFMACIGPYFHLRRAPVNPPLPAFDGEEFEIPLPIKRGQRQRRRFFASDDLSTLWIPPEPTQSISSKTFCPPAVKGWYRTMPGIPRAPWIKKSTIPRPLRPKSVRSSTSVGILIEETKWRAYLRETFGL</sequence>
<feature type="region of interest" description="Disordered" evidence="1">
    <location>
        <begin position="18"/>
        <end position="70"/>
    </location>
</feature>
<evidence type="ECO:0000313" key="3">
    <source>
        <dbReference type="Proteomes" id="UP000799770"/>
    </source>
</evidence>
<feature type="compositionally biased region" description="Basic and acidic residues" evidence="1">
    <location>
        <begin position="49"/>
        <end position="63"/>
    </location>
</feature>
<dbReference type="EMBL" id="ML977319">
    <property type="protein sequence ID" value="KAF2117397.1"/>
    <property type="molecule type" value="Genomic_DNA"/>
</dbReference>
<organism evidence="2 3">
    <name type="scientific">Lophiotrema nucula</name>
    <dbReference type="NCBI Taxonomy" id="690887"/>
    <lineage>
        <taxon>Eukaryota</taxon>
        <taxon>Fungi</taxon>
        <taxon>Dikarya</taxon>
        <taxon>Ascomycota</taxon>
        <taxon>Pezizomycotina</taxon>
        <taxon>Dothideomycetes</taxon>
        <taxon>Pleosporomycetidae</taxon>
        <taxon>Pleosporales</taxon>
        <taxon>Lophiotremataceae</taxon>
        <taxon>Lophiotrema</taxon>
    </lineage>
</organism>
<accession>A0A6A5ZF95</accession>
<reference evidence="2" key="1">
    <citation type="journal article" date="2020" name="Stud. Mycol.">
        <title>101 Dothideomycetes genomes: a test case for predicting lifestyles and emergence of pathogens.</title>
        <authorList>
            <person name="Haridas S."/>
            <person name="Albert R."/>
            <person name="Binder M."/>
            <person name="Bloem J."/>
            <person name="Labutti K."/>
            <person name="Salamov A."/>
            <person name="Andreopoulos B."/>
            <person name="Baker S."/>
            <person name="Barry K."/>
            <person name="Bills G."/>
            <person name="Bluhm B."/>
            <person name="Cannon C."/>
            <person name="Castanera R."/>
            <person name="Culley D."/>
            <person name="Daum C."/>
            <person name="Ezra D."/>
            <person name="Gonzalez J."/>
            <person name="Henrissat B."/>
            <person name="Kuo A."/>
            <person name="Liang C."/>
            <person name="Lipzen A."/>
            <person name="Lutzoni F."/>
            <person name="Magnuson J."/>
            <person name="Mondo S."/>
            <person name="Nolan M."/>
            <person name="Ohm R."/>
            <person name="Pangilinan J."/>
            <person name="Park H.-J."/>
            <person name="Ramirez L."/>
            <person name="Alfaro M."/>
            <person name="Sun H."/>
            <person name="Tritt A."/>
            <person name="Yoshinaga Y."/>
            <person name="Zwiers L.-H."/>
            <person name="Turgeon B."/>
            <person name="Goodwin S."/>
            <person name="Spatafora J."/>
            <person name="Crous P."/>
            <person name="Grigoriev I."/>
        </authorList>
    </citation>
    <scope>NUCLEOTIDE SEQUENCE</scope>
    <source>
        <strain evidence="2">CBS 627.86</strain>
    </source>
</reference>
<keyword evidence="3" id="KW-1185">Reference proteome</keyword>
<proteinExistence type="predicted"/>
<protein>
    <submittedName>
        <fullName evidence="2">Uncharacterized protein</fullName>
    </submittedName>
</protein>
<evidence type="ECO:0000256" key="1">
    <source>
        <dbReference type="SAM" id="MobiDB-lite"/>
    </source>
</evidence>
<dbReference type="AlphaFoldDB" id="A0A6A5ZF95"/>
<gene>
    <name evidence="2" type="ORF">BDV96DRAFT_644820</name>
</gene>
<dbReference type="Proteomes" id="UP000799770">
    <property type="component" value="Unassembled WGS sequence"/>
</dbReference>
<evidence type="ECO:0000313" key="2">
    <source>
        <dbReference type="EMBL" id="KAF2117397.1"/>
    </source>
</evidence>
<feature type="region of interest" description="Disordered" evidence="1">
    <location>
        <begin position="144"/>
        <end position="189"/>
    </location>
</feature>